<feature type="signal peptide" evidence="1">
    <location>
        <begin position="1"/>
        <end position="23"/>
    </location>
</feature>
<name>A0A926HWY6_9FIRM</name>
<organism evidence="2 3">
    <name type="scientific">Congzhengia minquanensis</name>
    <dbReference type="NCBI Taxonomy" id="2763657"/>
    <lineage>
        <taxon>Bacteria</taxon>
        <taxon>Bacillati</taxon>
        <taxon>Bacillota</taxon>
        <taxon>Clostridia</taxon>
        <taxon>Eubacteriales</taxon>
        <taxon>Oscillospiraceae</taxon>
        <taxon>Congzhengia</taxon>
    </lineage>
</organism>
<evidence type="ECO:0000256" key="1">
    <source>
        <dbReference type="SAM" id="SignalP"/>
    </source>
</evidence>
<keyword evidence="3" id="KW-1185">Reference proteome</keyword>
<protein>
    <submittedName>
        <fullName evidence="2">Uncharacterized protein</fullName>
    </submittedName>
</protein>
<dbReference type="EMBL" id="JACRSU010000001">
    <property type="protein sequence ID" value="MBC8539494.1"/>
    <property type="molecule type" value="Genomic_DNA"/>
</dbReference>
<dbReference type="RefSeq" id="WP_177680210.1">
    <property type="nucleotide sequence ID" value="NZ_JACRSU010000001.1"/>
</dbReference>
<dbReference type="AlphaFoldDB" id="A0A926HWY6"/>
<evidence type="ECO:0000313" key="3">
    <source>
        <dbReference type="Proteomes" id="UP000611762"/>
    </source>
</evidence>
<gene>
    <name evidence="2" type="ORF">H8698_00705</name>
</gene>
<keyword evidence="1" id="KW-0732">Signal</keyword>
<reference evidence="2" key="1">
    <citation type="submission" date="2020-08" db="EMBL/GenBank/DDBJ databases">
        <title>Genome public.</title>
        <authorList>
            <person name="Liu C."/>
            <person name="Sun Q."/>
        </authorList>
    </citation>
    <scope>NUCLEOTIDE SEQUENCE</scope>
    <source>
        <strain evidence="2">H8</strain>
    </source>
</reference>
<sequence length="60" mass="6316">MKGKVFIGAVAVGAVLGSAAAVAIAPCCTSSHSRKKLMRYKNQMFKTVGSVLDAVADFRR</sequence>
<comment type="caution">
    <text evidence="2">The sequence shown here is derived from an EMBL/GenBank/DDBJ whole genome shotgun (WGS) entry which is preliminary data.</text>
</comment>
<proteinExistence type="predicted"/>
<evidence type="ECO:0000313" key="2">
    <source>
        <dbReference type="EMBL" id="MBC8539494.1"/>
    </source>
</evidence>
<dbReference type="Proteomes" id="UP000611762">
    <property type="component" value="Unassembled WGS sequence"/>
</dbReference>
<accession>A0A926HWY6</accession>
<feature type="chain" id="PRO_5037412984" evidence="1">
    <location>
        <begin position="24"/>
        <end position="60"/>
    </location>
</feature>